<protein>
    <submittedName>
        <fullName evidence="2">Uncharacterized protein</fullName>
    </submittedName>
</protein>
<proteinExistence type="predicted"/>
<feature type="transmembrane region" description="Helical" evidence="1">
    <location>
        <begin position="51"/>
        <end position="72"/>
    </location>
</feature>
<dbReference type="EMBL" id="MN740210">
    <property type="protein sequence ID" value="QHT93718.1"/>
    <property type="molecule type" value="Genomic_DNA"/>
</dbReference>
<reference evidence="2" key="1">
    <citation type="journal article" date="2020" name="Nature">
        <title>Giant virus diversity and host interactions through global metagenomics.</title>
        <authorList>
            <person name="Schulz F."/>
            <person name="Roux S."/>
            <person name="Paez-Espino D."/>
            <person name="Jungbluth S."/>
            <person name="Walsh D.A."/>
            <person name="Denef V.J."/>
            <person name="McMahon K.D."/>
            <person name="Konstantinidis K.T."/>
            <person name="Eloe-Fadrosh E.A."/>
            <person name="Kyrpides N.C."/>
            <person name="Woyke T."/>
        </authorList>
    </citation>
    <scope>NUCLEOTIDE SEQUENCE</scope>
    <source>
        <strain evidence="2">GVMAG-M-3300024258-14</strain>
    </source>
</reference>
<keyword evidence="1" id="KW-1133">Transmembrane helix</keyword>
<accession>A0A6C0IKL3</accession>
<feature type="transmembrane region" description="Helical" evidence="1">
    <location>
        <begin position="84"/>
        <end position="105"/>
    </location>
</feature>
<sequence length="151" mass="17630">MEYFKLIIVTFIVTALWDVVLRFLSLNNEKMNYNFPDFVRYLKPYFKQHTMLSAALIAGFVGAITQPIILYIMKFPSEKSNIIYIFQFMILSYVISAFFGILMKATKLFPHLDKHYYDNLGTWRGMYLDGISGLIVQSTILIILLISDKMK</sequence>
<evidence type="ECO:0000256" key="1">
    <source>
        <dbReference type="SAM" id="Phobius"/>
    </source>
</evidence>
<keyword evidence="1" id="KW-0472">Membrane</keyword>
<feature type="transmembrane region" description="Helical" evidence="1">
    <location>
        <begin position="125"/>
        <end position="146"/>
    </location>
</feature>
<keyword evidence="1" id="KW-0812">Transmembrane</keyword>
<dbReference type="AlphaFoldDB" id="A0A6C0IKL3"/>
<name>A0A6C0IKL3_9ZZZZ</name>
<organism evidence="2">
    <name type="scientific">viral metagenome</name>
    <dbReference type="NCBI Taxonomy" id="1070528"/>
    <lineage>
        <taxon>unclassified sequences</taxon>
        <taxon>metagenomes</taxon>
        <taxon>organismal metagenomes</taxon>
    </lineage>
</organism>
<evidence type="ECO:0000313" key="2">
    <source>
        <dbReference type="EMBL" id="QHT93718.1"/>
    </source>
</evidence>